<dbReference type="Pfam" id="PF01757">
    <property type="entry name" value="Acyl_transf_3"/>
    <property type="match status" value="1"/>
</dbReference>
<feature type="transmembrane region" description="Helical" evidence="1">
    <location>
        <begin position="201"/>
        <end position="221"/>
    </location>
</feature>
<dbReference type="RefSeq" id="WP_145354485.1">
    <property type="nucleotide sequence ID" value="NZ_CP036262.1"/>
</dbReference>
<feature type="transmembrane region" description="Helical" evidence="1">
    <location>
        <begin position="233"/>
        <end position="255"/>
    </location>
</feature>
<feature type="domain" description="Acyltransferase 3" evidence="2">
    <location>
        <begin position="21"/>
        <end position="112"/>
    </location>
</feature>
<feature type="transmembrane region" description="Helical" evidence="1">
    <location>
        <begin position="54"/>
        <end position="73"/>
    </location>
</feature>
<keyword evidence="3" id="KW-0808">Transferase</keyword>
<proteinExistence type="predicted"/>
<dbReference type="AlphaFoldDB" id="A0A517MN64"/>
<evidence type="ECO:0000259" key="2">
    <source>
        <dbReference type="Pfam" id="PF01757"/>
    </source>
</evidence>
<dbReference type="EMBL" id="CP036262">
    <property type="protein sequence ID" value="QDS96321.1"/>
    <property type="molecule type" value="Genomic_DNA"/>
</dbReference>
<keyword evidence="1" id="KW-1133">Transmembrane helix</keyword>
<reference evidence="3 4" key="1">
    <citation type="submission" date="2019-02" db="EMBL/GenBank/DDBJ databases">
        <title>Deep-cultivation of Planctomycetes and their phenomic and genomic characterization uncovers novel biology.</title>
        <authorList>
            <person name="Wiegand S."/>
            <person name="Jogler M."/>
            <person name="Boedeker C."/>
            <person name="Pinto D."/>
            <person name="Vollmers J."/>
            <person name="Rivas-Marin E."/>
            <person name="Kohn T."/>
            <person name="Peeters S.H."/>
            <person name="Heuer A."/>
            <person name="Rast P."/>
            <person name="Oberbeckmann S."/>
            <person name="Bunk B."/>
            <person name="Jeske O."/>
            <person name="Meyerdierks A."/>
            <person name="Storesund J.E."/>
            <person name="Kallscheuer N."/>
            <person name="Luecker S."/>
            <person name="Lage O.M."/>
            <person name="Pohl T."/>
            <person name="Merkel B.J."/>
            <person name="Hornburger P."/>
            <person name="Mueller R.-W."/>
            <person name="Bruemmer F."/>
            <person name="Labrenz M."/>
            <person name="Spormann A.M."/>
            <person name="Op den Camp H."/>
            <person name="Overmann J."/>
            <person name="Amann R."/>
            <person name="Jetten M.S.M."/>
            <person name="Mascher T."/>
            <person name="Medema M.H."/>
            <person name="Devos D.P."/>
            <person name="Kaster A.-K."/>
            <person name="Ovreas L."/>
            <person name="Rohde M."/>
            <person name="Galperin M.Y."/>
            <person name="Jogler C."/>
        </authorList>
    </citation>
    <scope>NUCLEOTIDE SEQUENCE [LARGE SCALE GENOMIC DNA]</scope>
    <source>
        <strain evidence="3 4">FF011L</strain>
    </source>
</reference>
<feature type="transmembrane region" description="Helical" evidence="1">
    <location>
        <begin position="94"/>
        <end position="112"/>
    </location>
</feature>
<keyword evidence="3" id="KW-0012">Acyltransferase</keyword>
<protein>
    <submittedName>
        <fullName evidence="3">Acyltransferase family protein</fullName>
    </submittedName>
</protein>
<name>A0A517MN64_9BACT</name>
<organism evidence="3 4">
    <name type="scientific">Roseimaritima multifibrata</name>
    <dbReference type="NCBI Taxonomy" id="1930274"/>
    <lineage>
        <taxon>Bacteria</taxon>
        <taxon>Pseudomonadati</taxon>
        <taxon>Planctomycetota</taxon>
        <taxon>Planctomycetia</taxon>
        <taxon>Pirellulales</taxon>
        <taxon>Pirellulaceae</taxon>
        <taxon>Roseimaritima</taxon>
    </lineage>
</organism>
<feature type="transmembrane region" description="Helical" evidence="1">
    <location>
        <begin position="29"/>
        <end position="48"/>
    </location>
</feature>
<sequence length="256" mass="28451">MGSNQIASRLALMSQFGQRNRALDTLRGFAILLMVVDHVAGILMHVSIDYSTVRFWTRLSMPLFCVLMGYFLPAAFEDRSFTGRVMTLLPRKRFIQLVLATIVINVAFYAWYQELEILASLTLAYVVAVVTGRYFVALVLALFFYSVDPTAAWLDYPLSVVVPFVAQGMILERYGTLAALVSGCLLASGVAWLGMGQSGGVSYMLCYFILPATGMVAWAAKRPKWHVAGLETIGQYPLTCYLVQYYLIFAIAAAMR</sequence>
<gene>
    <name evidence="3" type="ORF">FF011L_51290</name>
</gene>
<feature type="transmembrane region" description="Helical" evidence="1">
    <location>
        <begin position="124"/>
        <end position="145"/>
    </location>
</feature>
<accession>A0A517MN64</accession>
<evidence type="ECO:0000313" key="4">
    <source>
        <dbReference type="Proteomes" id="UP000320672"/>
    </source>
</evidence>
<dbReference type="Proteomes" id="UP000320672">
    <property type="component" value="Chromosome"/>
</dbReference>
<keyword evidence="4" id="KW-1185">Reference proteome</keyword>
<dbReference type="OrthoDB" id="279214at2"/>
<dbReference type="InterPro" id="IPR002656">
    <property type="entry name" value="Acyl_transf_3_dom"/>
</dbReference>
<evidence type="ECO:0000313" key="3">
    <source>
        <dbReference type="EMBL" id="QDS96321.1"/>
    </source>
</evidence>
<dbReference type="GO" id="GO:0016747">
    <property type="term" value="F:acyltransferase activity, transferring groups other than amino-acyl groups"/>
    <property type="evidence" value="ECO:0007669"/>
    <property type="project" value="InterPro"/>
</dbReference>
<keyword evidence="1" id="KW-0472">Membrane</keyword>
<dbReference type="KEGG" id="rml:FF011L_51290"/>
<evidence type="ECO:0000256" key="1">
    <source>
        <dbReference type="SAM" id="Phobius"/>
    </source>
</evidence>
<feature type="transmembrane region" description="Helical" evidence="1">
    <location>
        <begin position="177"/>
        <end position="194"/>
    </location>
</feature>
<keyword evidence="1" id="KW-0812">Transmembrane</keyword>